<dbReference type="GO" id="GO:0022857">
    <property type="term" value="F:transmembrane transporter activity"/>
    <property type="evidence" value="ECO:0007669"/>
    <property type="project" value="InterPro"/>
</dbReference>
<dbReference type="FunFam" id="1.10.3730.20:FF:000001">
    <property type="entry name" value="Quaternary ammonium compound resistance transporter SugE"/>
    <property type="match status" value="1"/>
</dbReference>
<accession>A0AAU8NNG8</accession>
<dbReference type="AlphaFoldDB" id="A0AAU8NNG8"/>
<comment type="similarity">
    <text evidence="7">Belongs to the drug/metabolite transporter (DMT) superfamily. Small multidrug resistance (SMR) (TC 2.A.7.1) family.</text>
</comment>
<dbReference type="SUPFAM" id="SSF103481">
    <property type="entry name" value="Multidrug resistance efflux transporter EmrE"/>
    <property type="match status" value="1"/>
</dbReference>
<evidence type="ECO:0000256" key="4">
    <source>
        <dbReference type="ARBA" id="ARBA00022692"/>
    </source>
</evidence>
<feature type="transmembrane region" description="Helical" evidence="8">
    <location>
        <begin position="58"/>
        <end position="79"/>
    </location>
</feature>
<feature type="transmembrane region" description="Helical" evidence="8">
    <location>
        <begin position="85"/>
        <end position="103"/>
    </location>
</feature>
<protein>
    <submittedName>
        <fullName evidence="9">Multidrug efflux SMR transporter</fullName>
    </submittedName>
</protein>
<keyword evidence="3" id="KW-1003">Cell membrane</keyword>
<comment type="subcellular location">
    <subcellularLocation>
        <location evidence="1 7">Cell membrane</location>
        <topology evidence="1 7">Multi-pass membrane protein</topology>
    </subcellularLocation>
</comment>
<keyword evidence="4 7" id="KW-0812">Transmembrane</keyword>
<dbReference type="InterPro" id="IPR037185">
    <property type="entry name" value="EmrE-like"/>
</dbReference>
<evidence type="ECO:0000256" key="5">
    <source>
        <dbReference type="ARBA" id="ARBA00022989"/>
    </source>
</evidence>
<gene>
    <name evidence="9" type="ORF">ABXS70_22690</name>
</gene>
<keyword evidence="2" id="KW-0813">Transport</keyword>
<dbReference type="Pfam" id="PF00893">
    <property type="entry name" value="Multi_Drug_Res"/>
    <property type="match status" value="1"/>
</dbReference>
<sequence>MVEWVYLVLAIIFEVAGTTSMKLSNGFTKLIPSILLIVFYLGSLSFLTLTLKKIDVSVAYAVWSGMGIVFISCIGLLYFNERFSFVKFIAIILIIVGVVTLNLTKDQQTNSQEEAKYSSEIN</sequence>
<evidence type="ECO:0000313" key="9">
    <source>
        <dbReference type="EMBL" id="XCP98112.1"/>
    </source>
</evidence>
<dbReference type="GO" id="GO:0005886">
    <property type="term" value="C:plasma membrane"/>
    <property type="evidence" value="ECO:0007669"/>
    <property type="project" value="UniProtKB-SubCell"/>
</dbReference>
<keyword evidence="5 8" id="KW-1133">Transmembrane helix</keyword>
<evidence type="ECO:0000256" key="7">
    <source>
        <dbReference type="RuleBase" id="RU003942"/>
    </source>
</evidence>
<evidence type="ECO:0000256" key="1">
    <source>
        <dbReference type="ARBA" id="ARBA00004651"/>
    </source>
</evidence>
<dbReference type="EMBL" id="CP159992">
    <property type="protein sequence ID" value="XCP98112.1"/>
    <property type="molecule type" value="Genomic_DNA"/>
</dbReference>
<proteinExistence type="inferred from homology"/>
<evidence type="ECO:0000256" key="3">
    <source>
        <dbReference type="ARBA" id="ARBA00022475"/>
    </source>
</evidence>
<dbReference type="InterPro" id="IPR045324">
    <property type="entry name" value="Small_multidrug_res"/>
</dbReference>
<evidence type="ECO:0000256" key="8">
    <source>
        <dbReference type="SAM" id="Phobius"/>
    </source>
</evidence>
<organism evidence="9">
    <name type="scientific">Paenibacillus sp. AN1007</name>
    <dbReference type="NCBI Taxonomy" id="3151385"/>
    <lineage>
        <taxon>Bacteria</taxon>
        <taxon>Bacillati</taxon>
        <taxon>Bacillota</taxon>
        <taxon>Bacilli</taxon>
        <taxon>Bacillales</taxon>
        <taxon>Paenibacillaceae</taxon>
        <taxon>Paenibacillus</taxon>
    </lineage>
</organism>
<dbReference type="PANTHER" id="PTHR30561">
    <property type="entry name" value="SMR FAMILY PROTON-DEPENDENT DRUG EFFLUX TRANSPORTER SUGE"/>
    <property type="match status" value="1"/>
</dbReference>
<keyword evidence="6 8" id="KW-0472">Membrane</keyword>
<dbReference type="Gene3D" id="1.10.3730.20">
    <property type="match status" value="1"/>
</dbReference>
<dbReference type="RefSeq" id="WP_366296739.1">
    <property type="nucleotide sequence ID" value="NZ_CP159992.1"/>
</dbReference>
<name>A0AAU8NNG8_9BACL</name>
<dbReference type="PANTHER" id="PTHR30561:SF1">
    <property type="entry name" value="MULTIDRUG TRANSPORTER EMRE"/>
    <property type="match status" value="1"/>
</dbReference>
<feature type="transmembrane region" description="Helical" evidence="8">
    <location>
        <begin position="30"/>
        <end position="51"/>
    </location>
</feature>
<reference evidence="9" key="1">
    <citation type="submission" date="2024-05" db="EMBL/GenBank/DDBJ databases">
        <title>Draft genome assemblies of 36 bacteria isolated from hibernating arctic ground squirrels.</title>
        <authorList>
            <person name="McKee H."/>
            <person name="Mullen L."/>
            <person name="Drown D.M."/>
            <person name="Duddleston K.N."/>
        </authorList>
    </citation>
    <scope>NUCLEOTIDE SEQUENCE</scope>
    <source>
        <strain evidence="9">AN1007</strain>
    </source>
</reference>
<evidence type="ECO:0000256" key="6">
    <source>
        <dbReference type="ARBA" id="ARBA00023136"/>
    </source>
</evidence>
<evidence type="ECO:0000256" key="2">
    <source>
        <dbReference type="ARBA" id="ARBA00022448"/>
    </source>
</evidence>
<dbReference type="InterPro" id="IPR000390">
    <property type="entry name" value="Small_drug/metabolite_transptr"/>
</dbReference>